<dbReference type="NCBIfam" id="TIGR01200">
    <property type="entry name" value="GLPGLI"/>
    <property type="match status" value="1"/>
</dbReference>
<evidence type="ECO:0000313" key="2">
    <source>
        <dbReference type="Proteomes" id="UP000237056"/>
    </source>
</evidence>
<dbReference type="Proteomes" id="UP000237056">
    <property type="component" value="Unassembled WGS sequence"/>
</dbReference>
<dbReference type="Pfam" id="PF09697">
    <property type="entry name" value="Porph_ging"/>
    <property type="match status" value="1"/>
</dbReference>
<accession>A0A2S4N6Q3</accession>
<sequence length="238" mass="28219">MLLNFFYVYSQTTRVIYKKARYNTETEADKLKNASNPVANSEMYLKLKKSFELEFNREFELLYNNTESQFKKIEVMKNDNDKELLNFEIDNEIYYKNIETKEKFYFDNSSFDGKYIVELPYDQYKWNITNESKTINGYLCYKATTTYEDIYNPITKRKLTIMKEVWFTPSIPSSFGPIGLDGLPGLVLEASINNKMYFYASKIEFDVKDAKIEKITEGKKITLKDVENMLIKIHNDRN</sequence>
<proteinExistence type="predicted"/>
<comment type="caution">
    <text evidence="1">The sequence shown here is derived from an EMBL/GenBank/DDBJ whole genome shotgun (WGS) entry which is preliminary data.</text>
</comment>
<evidence type="ECO:0000313" key="1">
    <source>
        <dbReference type="EMBL" id="POS01392.1"/>
    </source>
</evidence>
<dbReference type="InterPro" id="IPR005901">
    <property type="entry name" value="GLPGLI"/>
</dbReference>
<dbReference type="EMBL" id="PQNY01000011">
    <property type="protein sequence ID" value="POS01392.1"/>
    <property type="molecule type" value="Genomic_DNA"/>
</dbReference>
<keyword evidence="2" id="KW-1185">Reference proteome</keyword>
<reference evidence="1 2" key="1">
    <citation type="submission" date="2018-01" db="EMBL/GenBank/DDBJ databases">
        <title>Genomic Encyclopedia of Type Strains, Phase I: the one thousand microbial genomes (KMG-I) project.</title>
        <authorList>
            <person name="Goeker M."/>
        </authorList>
    </citation>
    <scope>NUCLEOTIDE SEQUENCE [LARGE SCALE GENOMIC DNA]</scope>
    <source>
        <strain evidence="1 2">DSM 17960</strain>
    </source>
</reference>
<protein>
    <submittedName>
        <fullName evidence="1">GLPGLI family protein</fullName>
    </submittedName>
</protein>
<organism evidence="1 2">
    <name type="scientific">Flavobacterium croceum DSM 17960</name>
    <dbReference type="NCBI Taxonomy" id="1121886"/>
    <lineage>
        <taxon>Bacteria</taxon>
        <taxon>Pseudomonadati</taxon>
        <taxon>Bacteroidota</taxon>
        <taxon>Flavobacteriia</taxon>
        <taxon>Flavobacteriales</taxon>
        <taxon>Flavobacteriaceae</taxon>
        <taxon>Flavobacterium</taxon>
    </lineage>
</organism>
<name>A0A2S4N6Q3_9FLAO</name>
<gene>
    <name evidence="1" type="ORF">Q361_111103</name>
</gene>
<dbReference type="AlphaFoldDB" id="A0A2S4N6Q3"/>